<evidence type="ECO:0000256" key="2">
    <source>
        <dbReference type="SAM" id="Phobius"/>
    </source>
</evidence>
<dbReference type="GO" id="GO:0046983">
    <property type="term" value="F:protein dimerization activity"/>
    <property type="evidence" value="ECO:0007669"/>
    <property type="project" value="InterPro"/>
</dbReference>
<dbReference type="EMBL" id="JASJOS010000003">
    <property type="protein sequence ID" value="MDJ1480443.1"/>
    <property type="molecule type" value="Genomic_DNA"/>
</dbReference>
<feature type="domain" description="Signal transduction histidine kinase subgroup 3 dimerisation and phosphoacceptor" evidence="4">
    <location>
        <begin position="841"/>
        <end position="905"/>
    </location>
</feature>
<evidence type="ECO:0000313" key="5">
    <source>
        <dbReference type="EMBL" id="MDJ1480443.1"/>
    </source>
</evidence>
<dbReference type="AlphaFoldDB" id="A0AAE3QPP9"/>
<dbReference type="InterPro" id="IPR011712">
    <property type="entry name" value="Sig_transdc_His_kin_sub3_dim/P"/>
</dbReference>
<name>A0AAE3QPP9_9BACT</name>
<dbReference type="InterPro" id="IPR013783">
    <property type="entry name" value="Ig-like_fold"/>
</dbReference>
<dbReference type="Proteomes" id="UP001241110">
    <property type="component" value="Unassembled WGS sequence"/>
</dbReference>
<proteinExistence type="predicted"/>
<dbReference type="Gene3D" id="1.20.5.1930">
    <property type="match status" value="1"/>
</dbReference>
<dbReference type="Gene3D" id="2.130.10.10">
    <property type="entry name" value="YVTN repeat-like/Quinoprotein amine dehydrogenase"/>
    <property type="match status" value="2"/>
</dbReference>
<organism evidence="5 6">
    <name type="scientific">Xanthocytophaga flava</name>
    <dbReference type="NCBI Taxonomy" id="3048013"/>
    <lineage>
        <taxon>Bacteria</taxon>
        <taxon>Pseudomonadati</taxon>
        <taxon>Bacteroidota</taxon>
        <taxon>Cytophagia</taxon>
        <taxon>Cytophagales</taxon>
        <taxon>Rhodocytophagaceae</taxon>
        <taxon>Xanthocytophaga</taxon>
    </lineage>
</organism>
<dbReference type="PANTHER" id="PTHR43547:SF2">
    <property type="entry name" value="HYBRID SIGNAL TRANSDUCTION HISTIDINE KINASE C"/>
    <property type="match status" value="1"/>
</dbReference>
<keyword evidence="2" id="KW-0472">Membrane</keyword>
<evidence type="ECO:0000259" key="4">
    <source>
        <dbReference type="Pfam" id="PF07730"/>
    </source>
</evidence>
<sequence>MKILYYLIGVFFISKALAVPNNHLDQISLNDGLSQSEVRAILQDSQGYMWFGTQDGLNRYDGFHIKQFHNDPFDKNTLPSDEITYLYEDSRQQLWIGTTHGICVYNRLHNSFTQYTYLFGQGKPSWSYTVTSIVEDRWRAIWVGTKNGLWRLIPQEKQDTPYVATLYTIGQGLNYDLVNSIYKDNLENIWVATPAGLNRILISPHTSSQQHISFENASTFNSTLYKKLQFPIQRITGTSDYILLSSDNHLLTISLKDFSVKTLCWQPCDSELTITALRIDRFGIIWIGTFGAGLFRYQKLVDDQLMLLEHIQEERFQPNGLKSGTIYALYEGDDANEDILWIGTREAGAHSYSRSKNSFYQWSNVLSDDKRAMESSIFSICTDSFGYVWVGTLQGLFQIERKTQKHKKLLLDKTTSSNNYYCTIKEDSRKNLWVGSNNGLYLYNRSHNNFEKIRLPATKNNNQPLVKDIFEDTNGNIWIATYEYLVKLDKELACRDLIRNLTNTTDTLTLSGINVISEDVSGNFWFGTDHGLIKWNPSSAKFLHLTNHPENPGSLIGNMVLDIYQDTGHNLWICSSKGLSRLVETDSTTQFIHYTRKHGLPNSFVYGALGDKQGRIWISTNAGLSCFDPVTDSFKNYDTNDGLTSREFNSGAFHRSQDGELFFGGHGVMVSFYPDQLVENKHLPKVNISSFQLFQQEINLDSILQTKGQLTVHYKDFVSFFFSATDYNNPSKNLFAYKLEGLQDEWMYSENRFLGIADIKPGHYTLKVKSSNNQGYWNEKDILSIPIYVVPPFWLSSGFYVLVALTTIALIFIIYRYRVRLKVERALAVQQIKIEENERVRKLAAQDLHDEFGNGLTRIAVLTELTRNNLNKDISEARYLLEKINDNAQRLYQGTKDFIWTINPENDNFYEIALRLKDFGDDIFEKTQTEFDITGLSDHFQQINFPMGMSRHLILIFKEAMSNTLKYAGATKTLLSFTSTQDLISVCWQDNGKGFDLQRSNHSNGLINMQTRAHKIGGAIEIISEIYVGTEIRFSLKSPKMGDLGNPVF</sequence>
<feature type="transmembrane region" description="Helical" evidence="2">
    <location>
        <begin position="793"/>
        <end position="815"/>
    </location>
</feature>
<evidence type="ECO:0000256" key="1">
    <source>
        <dbReference type="ARBA" id="ARBA00022553"/>
    </source>
</evidence>
<dbReference type="Pfam" id="PF07494">
    <property type="entry name" value="Reg_prop"/>
    <property type="match status" value="6"/>
</dbReference>
<dbReference type="CDD" id="cd16917">
    <property type="entry name" value="HATPase_UhpB-NarQ-NarX-like"/>
    <property type="match status" value="1"/>
</dbReference>
<evidence type="ECO:0000259" key="3">
    <source>
        <dbReference type="Pfam" id="PF07495"/>
    </source>
</evidence>
<keyword evidence="2" id="KW-0812">Transmembrane</keyword>
<dbReference type="InterPro" id="IPR036890">
    <property type="entry name" value="HATPase_C_sf"/>
</dbReference>
<dbReference type="RefSeq" id="WP_313977125.1">
    <property type="nucleotide sequence ID" value="NZ_JASJOS010000003.1"/>
</dbReference>
<dbReference type="Pfam" id="PF07730">
    <property type="entry name" value="HisKA_3"/>
    <property type="match status" value="1"/>
</dbReference>
<keyword evidence="2" id="KW-1133">Transmembrane helix</keyword>
<dbReference type="PANTHER" id="PTHR43547">
    <property type="entry name" value="TWO-COMPONENT HISTIDINE KINASE"/>
    <property type="match status" value="1"/>
</dbReference>
<dbReference type="Gene3D" id="3.30.565.10">
    <property type="entry name" value="Histidine kinase-like ATPase, C-terminal domain"/>
    <property type="match status" value="1"/>
</dbReference>
<dbReference type="Gene3D" id="2.60.40.10">
    <property type="entry name" value="Immunoglobulins"/>
    <property type="match status" value="1"/>
</dbReference>
<keyword evidence="1" id="KW-0597">Phosphoprotein</keyword>
<dbReference type="InterPro" id="IPR011123">
    <property type="entry name" value="Y_Y_Y"/>
</dbReference>
<dbReference type="Pfam" id="PF07495">
    <property type="entry name" value="Y_Y_Y"/>
    <property type="match status" value="1"/>
</dbReference>
<feature type="domain" description="Two component regulator three Y" evidence="3">
    <location>
        <begin position="726"/>
        <end position="789"/>
    </location>
</feature>
<dbReference type="GO" id="GO:0000155">
    <property type="term" value="F:phosphorelay sensor kinase activity"/>
    <property type="evidence" value="ECO:0007669"/>
    <property type="project" value="InterPro"/>
</dbReference>
<dbReference type="InterPro" id="IPR015943">
    <property type="entry name" value="WD40/YVTN_repeat-like_dom_sf"/>
</dbReference>
<accession>A0AAE3QPP9</accession>
<protein>
    <submittedName>
        <fullName evidence="5">Two-component regulator propeller domain-containing protein</fullName>
    </submittedName>
</protein>
<dbReference type="SUPFAM" id="SSF55874">
    <property type="entry name" value="ATPase domain of HSP90 chaperone/DNA topoisomerase II/histidine kinase"/>
    <property type="match status" value="1"/>
</dbReference>
<evidence type="ECO:0000313" key="6">
    <source>
        <dbReference type="Proteomes" id="UP001241110"/>
    </source>
</evidence>
<comment type="caution">
    <text evidence="5">The sequence shown here is derived from an EMBL/GenBank/DDBJ whole genome shotgun (WGS) entry which is preliminary data.</text>
</comment>
<dbReference type="InterPro" id="IPR011110">
    <property type="entry name" value="Reg_prop"/>
</dbReference>
<gene>
    <name evidence="5" type="ORF">QNI16_08105</name>
</gene>
<reference evidence="5" key="1">
    <citation type="submission" date="2023-05" db="EMBL/GenBank/DDBJ databases">
        <authorList>
            <person name="Zhang X."/>
        </authorList>
    </citation>
    <scope>NUCLEOTIDE SEQUENCE</scope>
    <source>
        <strain evidence="5">YF14B1</strain>
    </source>
</reference>
<dbReference type="SUPFAM" id="SSF63829">
    <property type="entry name" value="Calcium-dependent phosphotriesterase"/>
    <property type="match status" value="2"/>
</dbReference>
<dbReference type="GO" id="GO:0016020">
    <property type="term" value="C:membrane"/>
    <property type="evidence" value="ECO:0007669"/>
    <property type="project" value="InterPro"/>
</dbReference>